<dbReference type="GO" id="GO:0016747">
    <property type="term" value="F:acyltransferase activity, transferring groups other than amino-acyl groups"/>
    <property type="evidence" value="ECO:0007669"/>
    <property type="project" value="InterPro"/>
</dbReference>
<dbReference type="Gene3D" id="3.40.630.30">
    <property type="match status" value="1"/>
</dbReference>
<dbReference type="InterPro" id="IPR000182">
    <property type="entry name" value="GNAT_dom"/>
</dbReference>
<dbReference type="Pfam" id="PF00300">
    <property type="entry name" value="His_Phos_1"/>
    <property type="match status" value="1"/>
</dbReference>
<proteinExistence type="predicted"/>
<protein>
    <submittedName>
        <fullName evidence="3">GNAT family N-acetyltransferase</fullName>
    </submittedName>
</protein>
<dbReference type="Pfam" id="PF00583">
    <property type="entry name" value="Acetyltransf_1"/>
    <property type="match status" value="1"/>
</dbReference>
<dbReference type="PROSITE" id="PS51186">
    <property type="entry name" value="GNAT"/>
    <property type="match status" value="1"/>
</dbReference>
<gene>
    <name evidence="3" type="ORF">JKL49_04455</name>
</gene>
<dbReference type="SUPFAM" id="SSF53254">
    <property type="entry name" value="Phosphoglycerate mutase-like"/>
    <property type="match status" value="1"/>
</dbReference>
<dbReference type="InterPro" id="IPR016181">
    <property type="entry name" value="Acyl_CoA_acyltransferase"/>
</dbReference>
<name>A0A974S847_9CAUL</name>
<dbReference type="CDD" id="cd07067">
    <property type="entry name" value="HP_PGM_like"/>
    <property type="match status" value="1"/>
</dbReference>
<dbReference type="InterPro" id="IPR013078">
    <property type="entry name" value="His_Pase_superF_clade-1"/>
</dbReference>
<dbReference type="SMART" id="SM00855">
    <property type="entry name" value="PGAM"/>
    <property type="match status" value="1"/>
</dbReference>
<feature type="region of interest" description="Disordered" evidence="1">
    <location>
        <begin position="126"/>
        <end position="157"/>
    </location>
</feature>
<dbReference type="InterPro" id="IPR029033">
    <property type="entry name" value="His_PPase_superfam"/>
</dbReference>
<sequence length="251" mass="27648">MLVRRVRPEELPIAAAIYQKVLRETFTWLPGSRHNAQVFLRDARDEDVYVAVADHRILGVAALYTVDSFLHSLYVAQRGQGVGKALLDHVTAAAPDALSLKCQTANLRARASMPARVSRRSARAMTASLGSRWRAPPPPGPEPLRRPRKPGPLEAKLRDRKPMELVLIRHGLPVRSDQSADPPLHDEGHDQSRKVAQWLAGETFDAVYSSPMLRAIETAAPLLAHSGHALRHKDGIAEFDATAGPTSPWKN</sequence>
<evidence type="ECO:0000259" key="2">
    <source>
        <dbReference type="PROSITE" id="PS51186"/>
    </source>
</evidence>
<dbReference type="EMBL" id="CP068570">
    <property type="protein sequence ID" value="QQZ50690.1"/>
    <property type="molecule type" value="Genomic_DNA"/>
</dbReference>
<evidence type="ECO:0000256" key="1">
    <source>
        <dbReference type="SAM" id="MobiDB-lite"/>
    </source>
</evidence>
<organism evidence="3">
    <name type="scientific">Phenylobacterium glaciei</name>
    <dbReference type="NCBI Taxonomy" id="2803784"/>
    <lineage>
        <taxon>Bacteria</taxon>
        <taxon>Pseudomonadati</taxon>
        <taxon>Pseudomonadota</taxon>
        <taxon>Alphaproteobacteria</taxon>
        <taxon>Caulobacterales</taxon>
        <taxon>Caulobacteraceae</taxon>
        <taxon>Phenylobacterium</taxon>
    </lineage>
</organism>
<accession>A0A974S847</accession>
<dbReference type="AlphaFoldDB" id="A0A974S847"/>
<reference evidence="3" key="1">
    <citation type="submission" date="2021-01" db="EMBL/GenBank/DDBJ databases">
        <title>Genome sequence of Phenylobacterium sp. 20VBR1 isolated from a valley glaceir, Ny-Alesund, Svalbard.</title>
        <authorList>
            <person name="Thomas F.A."/>
            <person name="Krishnan K.P."/>
            <person name="Sinha R.K."/>
        </authorList>
    </citation>
    <scope>NUCLEOTIDE SEQUENCE</scope>
    <source>
        <strain evidence="3">20VBR1</strain>
    </source>
</reference>
<dbReference type="SUPFAM" id="SSF55729">
    <property type="entry name" value="Acyl-CoA N-acyltransferases (Nat)"/>
    <property type="match status" value="1"/>
</dbReference>
<dbReference type="CDD" id="cd04301">
    <property type="entry name" value="NAT_SF"/>
    <property type="match status" value="1"/>
</dbReference>
<dbReference type="Gene3D" id="3.40.50.1240">
    <property type="entry name" value="Phosphoglycerate mutase-like"/>
    <property type="match status" value="1"/>
</dbReference>
<evidence type="ECO:0000313" key="3">
    <source>
        <dbReference type="EMBL" id="QQZ50690.1"/>
    </source>
</evidence>
<feature type="domain" description="N-acetyltransferase" evidence="2">
    <location>
        <begin position="1"/>
        <end position="164"/>
    </location>
</feature>